<name>A0A498JGC4_MALDO</name>
<accession>A0A498JGC4</accession>
<gene>
    <name evidence="1" type="ORF">DVH24_023880</name>
</gene>
<organism evidence="1 2">
    <name type="scientific">Malus domestica</name>
    <name type="common">Apple</name>
    <name type="synonym">Pyrus malus</name>
    <dbReference type="NCBI Taxonomy" id="3750"/>
    <lineage>
        <taxon>Eukaryota</taxon>
        <taxon>Viridiplantae</taxon>
        <taxon>Streptophyta</taxon>
        <taxon>Embryophyta</taxon>
        <taxon>Tracheophyta</taxon>
        <taxon>Spermatophyta</taxon>
        <taxon>Magnoliopsida</taxon>
        <taxon>eudicotyledons</taxon>
        <taxon>Gunneridae</taxon>
        <taxon>Pentapetalae</taxon>
        <taxon>rosids</taxon>
        <taxon>fabids</taxon>
        <taxon>Rosales</taxon>
        <taxon>Rosaceae</taxon>
        <taxon>Amygdaloideae</taxon>
        <taxon>Maleae</taxon>
        <taxon>Malus</taxon>
    </lineage>
</organism>
<dbReference type="EMBL" id="RDQH01000333">
    <property type="protein sequence ID" value="RXH94196.1"/>
    <property type="molecule type" value="Genomic_DNA"/>
</dbReference>
<protein>
    <submittedName>
        <fullName evidence="1">Uncharacterized protein</fullName>
    </submittedName>
</protein>
<keyword evidence="2" id="KW-1185">Reference proteome</keyword>
<evidence type="ECO:0000313" key="1">
    <source>
        <dbReference type="EMBL" id="RXH94196.1"/>
    </source>
</evidence>
<dbReference type="Proteomes" id="UP000290289">
    <property type="component" value="Chromosome 7"/>
</dbReference>
<proteinExistence type="predicted"/>
<evidence type="ECO:0000313" key="2">
    <source>
        <dbReference type="Proteomes" id="UP000290289"/>
    </source>
</evidence>
<sequence length="226" mass="26441">MSCVYMKVLWVNNNNSLASMSIDDGFETQPLTFNLMEHDHIDHFMVPNNVKCVVDECQLDLRHFYKASNMDRAWQMIKGTLDWIDAITLELEQKIRRKKYKANLKKAYCTPCLHSPLLKRFHCHDGHVNQGQWKLLVQLWDTVDAQEQANGSKSSCITFFMLTHTRKNEESVDARLAAIIDDFNTKLKMYEDRNEIITDEFRHIVYADVLGPERNNRVRRFGTGVV</sequence>
<reference evidence="1 2" key="1">
    <citation type="submission" date="2018-10" db="EMBL/GenBank/DDBJ databases">
        <title>A high-quality apple genome assembly.</title>
        <authorList>
            <person name="Hu J."/>
        </authorList>
    </citation>
    <scope>NUCLEOTIDE SEQUENCE [LARGE SCALE GENOMIC DNA]</scope>
    <source>
        <strain evidence="2">cv. HFTH1</strain>
        <tissue evidence="1">Young leaf</tissue>
    </source>
</reference>
<comment type="caution">
    <text evidence="1">The sequence shown here is derived from an EMBL/GenBank/DDBJ whole genome shotgun (WGS) entry which is preliminary data.</text>
</comment>
<dbReference type="AlphaFoldDB" id="A0A498JGC4"/>